<dbReference type="PANTHER" id="PTHR13128:SF12">
    <property type="entry name" value="VACUOLAR PROTEIN-SORTING-ASSOCIATED PROTEIN 36"/>
    <property type="match status" value="1"/>
</dbReference>
<comment type="function">
    <text evidence="7">Component of the ESCRT-II complex (endosomal sorting complex required for transport II), which is required for multivesicular body (MVB) formation and sorting of endosomal cargo proteins into MVBs.</text>
</comment>
<evidence type="ECO:0000256" key="6">
    <source>
        <dbReference type="ARBA" id="ARBA00030114"/>
    </source>
</evidence>
<dbReference type="Pfam" id="PF04157">
    <property type="entry name" value="EAP30"/>
    <property type="match status" value="1"/>
</dbReference>
<evidence type="ECO:0000256" key="7">
    <source>
        <dbReference type="RuleBase" id="RU367095"/>
    </source>
</evidence>
<dbReference type="InterPro" id="IPR036388">
    <property type="entry name" value="WH-like_DNA-bd_sf"/>
</dbReference>
<dbReference type="FunFam" id="1.10.10.10:FF:000416">
    <property type="entry name" value="Vacuolar protein-sorting-associated protein 36"/>
    <property type="match status" value="1"/>
</dbReference>
<evidence type="ECO:0000256" key="5">
    <source>
        <dbReference type="ARBA" id="ARBA00022927"/>
    </source>
</evidence>
<keyword evidence="7" id="KW-0967">Endosome</keyword>
<accession>A0A6M2DTY1</accession>
<evidence type="ECO:0000256" key="3">
    <source>
        <dbReference type="ARBA" id="ARBA00022448"/>
    </source>
</evidence>
<dbReference type="InterPro" id="IPR036390">
    <property type="entry name" value="WH_DNA-bd_sf"/>
</dbReference>
<evidence type="ECO:0000256" key="4">
    <source>
        <dbReference type="ARBA" id="ARBA00022490"/>
    </source>
</evidence>
<comment type="similarity">
    <text evidence="1 7">Belongs to the VPS36 family.</text>
</comment>
<keyword evidence="4 7" id="KW-0963">Cytoplasm</keyword>
<dbReference type="InterPro" id="IPR040608">
    <property type="entry name" value="Snf8/Vps36"/>
</dbReference>
<feature type="domain" description="GLUE N-terminal" evidence="8">
    <location>
        <begin position="1"/>
        <end position="144"/>
    </location>
</feature>
<dbReference type="GO" id="GO:0043130">
    <property type="term" value="F:ubiquitin binding"/>
    <property type="evidence" value="ECO:0007669"/>
    <property type="project" value="UniProtKB-UniRule"/>
</dbReference>
<evidence type="ECO:0000313" key="9">
    <source>
        <dbReference type="EMBL" id="NOV48621.1"/>
    </source>
</evidence>
<dbReference type="GO" id="GO:0032266">
    <property type="term" value="F:phosphatidylinositol-3-phosphate binding"/>
    <property type="evidence" value="ECO:0007669"/>
    <property type="project" value="UniProtKB-UniRule"/>
</dbReference>
<evidence type="ECO:0000256" key="1">
    <source>
        <dbReference type="ARBA" id="ARBA00009697"/>
    </source>
</evidence>
<organism evidence="9">
    <name type="scientific">Xenopsylla cheopis</name>
    <name type="common">Oriental rat flea</name>
    <name type="synonym">Pulex cheopis</name>
    <dbReference type="NCBI Taxonomy" id="163159"/>
    <lineage>
        <taxon>Eukaryota</taxon>
        <taxon>Metazoa</taxon>
        <taxon>Ecdysozoa</taxon>
        <taxon>Arthropoda</taxon>
        <taxon>Hexapoda</taxon>
        <taxon>Insecta</taxon>
        <taxon>Pterygota</taxon>
        <taxon>Neoptera</taxon>
        <taxon>Endopterygota</taxon>
        <taxon>Siphonaptera</taxon>
        <taxon>Pulicidae</taxon>
        <taxon>Xenopsyllinae</taxon>
        <taxon>Xenopsylla</taxon>
    </lineage>
</organism>
<dbReference type="InterPro" id="IPR011993">
    <property type="entry name" value="PH-like_dom_sf"/>
</dbReference>
<dbReference type="GO" id="GO:0031902">
    <property type="term" value="C:late endosome membrane"/>
    <property type="evidence" value="ECO:0007669"/>
    <property type="project" value="UniProtKB-UniRule"/>
</dbReference>
<reference evidence="9" key="1">
    <citation type="submission" date="2020-03" db="EMBL/GenBank/DDBJ databases">
        <title>Transcriptomic Profiling of the Digestive Tract of the Rat Flea, Xenopsylla cheopis, Following Blood Feeding and Infection with Yersinia pestis.</title>
        <authorList>
            <person name="Bland D.M."/>
            <person name="Martens C.A."/>
            <person name="Virtaneva K."/>
            <person name="Kanakabandi K."/>
            <person name="Long D."/>
            <person name="Rosenke R."/>
            <person name="Saturday G.A."/>
            <person name="Hoyt F.H."/>
            <person name="Bruno D.P."/>
            <person name="Ribeiro J.M.C."/>
            <person name="Hinnebusch J."/>
        </authorList>
    </citation>
    <scope>NUCLEOTIDE SEQUENCE</scope>
</reference>
<dbReference type="GO" id="GO:0000814">
    <property type="term" value="C:ESCRT II complex"/>
    <property type="evidence" value="ECO:0007669"/>
    <property type="project" value="UniProtKB-UniRule"/>
</dbReference>
<dbReference type="SUPFAM" id="SSF50729">
    <property type="entry name" value="PH domain-like"/>
    <property type="match status" value="1"/>
</dbReference>
<dbReference type="Gene3D" id="6.10.140.260">
    <property type="match status" value="1"/>
</dbReference>
<evidence type="ECO:0000256" key="2">
    <source>
        <dbReference type="ARBA" id="ARBA00017953"/>
    </source>
</evidence>
<dbReference type="Gene3D" id="1.10.10.10">
    <property type="entry name" value="Winged helix-like DNA-binding domain superfamily/Winged helix DNA-binding domain"/>
    <property type="match status" value="2"/>
</dbReference>
<comment type="subunit">
    <text evidence="7">Component of the endosomal sorting complex required for transport II (ESCRT-II).</text>
</comment>
<dbReference type="Pfam" id="PF11605">
    <property type="entry name" value="Vps36_ESCRT-II"/>
    <property type="match status" value="1"/>
</dbReference>
<dbReference type="InterPro" id="IPR021648">
    <property type="entry name" value="GLUE_dom"/>
</dbReference>
<sequence length="389" mass="43661">MDRLEYNVAKLNEGESFVVREKNIRLYDGDVKTNFEGGEVVLTSRRLFWGRPGEIPKGQTCITLPLQLVKSVEEASSGVFGFSRSKKIILYLHPASPNKMPGPSASSLYDFIKLSFREGYSSEFIQSLNATLEAKEWCVLENSSTEPQVKKLPNIKTRTGIVGIERSLEEKQKATNANINQAFQDLSKLMAMAKDMVNISKSISQKIRDRQGDITQDETVRFKSYLLSLGIDDPVTRDAYQSDSQYFKKLANQLNEILVQPIEEVGGMMSLSDVFVRVNRARGLELLSPEDLLSACRLLEPPLMLRQFPSGAMVLQLESHSDISVIESTLEALEQNGFLTPQLLSESLGIPILLAHERLLTTELAGKACRDESIEGLRFYPNLFLKNME</sequence>
<dbReference type="Gene3D" id="2.30.29.30">
    <property type="entry name" value="Pleckstrin-homology domain (PH domain)/Phosphotyrosine-binding domain (PTB)"/>
    <property type="match status" value="1"/>
</dbReference>
<protein>
    <recommendedName>
        <fullName evidence="2 7">Vacuolar protein-sorting-associated protein 36</fullName>
    </recommendedName>
    <alternativeName>
        <fullName evidence="6 7">ESCRT-II complex subunit VPS36</fullName>
    </alternativeName>
</protein>
<evidence type="ECO:0000259" key="8">
    <source>
        <dbReference type="PROSITE" id="PS51495"/>
    </source>
</evidence>
<name>A0A6M2DTY1_XENCH</name>
<dbReference type="SUPFAM" id="SSF46785">
    <property type="entry name" value="Winged helix' DNA-binding domain"/>
    <property type="match status" value="2"/>
</dbReference>
<dbReference type="AlphaFoldDB" id="A0A6M2DTY1"/>
<dbReference type="PANTHER" id="PTHR13128">
    <property type="entry name" value="VACUOLAR PROTEIN-SORTING-ASSOCIATED PROTEIN 36"/>
    <property type="match status" value="1"/>
</dbReference>
<keyword evidence="3 7" id="KW-0813">Transport</keyword>
<dbReference type="InterPro" id="IPR037855">
    <property type="entry name" value="Vps36"/>
</dbReference>
<proteinExistence type="inferred from homology"/>
<dbReference type="GO" id="GO:0043328">
    <property type="term" value="P:protein transport to vacuole involved in ubiquitin-dependent protein catabolic process via the multivesicular body sorting pathway"/>
    <property type="evidence" value="ECO:0007669"/>
    <property type="project" value="UniProtKB-UniRule"/>
</dbReference>
<dbReference type="PROSITE" id="PS51495">
    <property type="entry name" value="GLUE"/>
    <property type="match status" value="1"/>
</dbReference>
<comment type="subcellular location">
    <subcellularLocation>
        <location evidence="7">Cytoplasm</location>
    </subcellularLocation>
    <subcellularLocation>
        <location evidence="7">Endosome</location>
    </subcellularLocation>
</comment>
<dbReference type="EMBL" id="GIIL01004895">
    <property type="protein sequence ID" value="NOV48621.1"/>
    <property type="molecule type" value="Transcribed_RNA"/>
</dbReference>
<keyword evidence="5 7" id="KW-0653">Protein transport</keyword>